<dbReference type="PANTHER" id="PTHR11474:SF126">
    <property type="entry name" value="TYROSINASE-LIKE PROTEIN TYR-1-RELATED"/>
    <property type="match status" value="1"/>
</dbReference>
<evidence type="ECO:0000313" key="6">
    <source>
        <dbReference type="Proteomes" id="UP000243579"/>
    </source>
</evidence>
<dbReference type="PRINTS" id="PR00092">
    <property type="entry name" value="TYROSINASE"/>
</dbReference>
<dbReference type="Pfam" id="PF00264">
    <property type="entry name" value="Tyrosinase"/>
    <property type="match status" value="1"/>
</dbReference>
<dbReference type="InterPro" id="IPR050316">
    <property type="entry name" value="Tyrosinase/Hemocyanin"/>
</dbReference>
<dbReference type="PROSITE" id="PS00498">
    <property type="entry name" value="TYROSINASE_2"/>
    <property type="match status" value="1"/>
</dbReference>
<feature type="signal peptide" evidence="3">
    <location>
        <begin position="1"/>
        <end position="15"/>
    </location>
</feature>
<evidence type="ECO:0000256" key="1">
    <source>
        <dbReference type="ARBA" id="ARBA00022723"/>
    </source>
</evidence>
<dbReference type="Proteomes" id="UP000243579">
    <property type="component" value="Unassembled WGS sequence"/>
</dbReference>
<keyword evidence="1" id="KW-0479">Metal-binding</keyword>
<keyword evidence="6" id="KW-1185">Reference proteome</keyword>
<dbReference type="InterPro" id="IPR008922">
    <property type="entry name" value="Di-copper_centre_dom_sf"/>
</dbReference>
<dbReference type="GO" id="GO:0046872">
    <property type="term" value="F:metal ion binding"/>
    <property type="evidence" value="ECO:0007669"/>
    <property type="project" value="UniProtKB-KW"/>
</dbReference>
<dbReference type="GO" id="GO:0016491">
    <property type="term" value="F:oxidoreductase activity"/>
    <property type="evidence" value="ECO:0007669"/>
    <property type="project" value="InterPro"/>
</dbReference>
<accession>A0A1V9YY26</accession>
<protein>
    <recommendedName>
        <fullName evidence="4">Tyrosinase copper-binding domain-containing protein</fullName>
    </recommendedName>
</protein>
<evidence type="ECO:0000256" key="3">
    <source>
        <dbReference type="SAM" id="SignalP"/>
    </source>
</evidence>
<gene>
    <name evidence="5" type="ORF">ACHHYP_05379</name>
</gene>
<sequence length="431" mass="46904">MWVWYLSSLAVLVAGQGPCPLPRVRRPWSQLSPADKTLYLQAVALSMKKGYHQRFVEIHVDPASSAEAHDNVFFYWHRAFLLGYENMLRSLGSQYACLTLPFWDYPALGTTFIAGGCSNMLQCGSLLQDFGGAKPKAANGPYTLMVNGVLFQADNCVSSTMTQNFCQNSTAFAAKRCFNCVPRNDWSKVPVPPDVNVLSIYNNILGDVAPTLAGVTSGVQWGTHNMVHAVLDSVMGTLASPADPVFYAHHATTDALHAIYYNCVVASKPPQNPYTDVRTWTTTRNSGGKTIGAADPITMNVGEAGTPPASIWTATTSPIYPFFKGLPQTYAAYTDSTSIGAYSYSYNFSGTLLDGMNTQCTAFKPASASLLAGSDNEILPDATKQEATWLHEASTLASEYFADARDVSHQVQMMLCVYYNECLGGVFDYSE</sequence>
<dbReference type="AlphaFoldDB" id="A0A1V9YY26"/>
<comment type="caution">
    <text evidence="5">The sequence shown here is derived from an EMBL/GenBank/DDBJ whole genome shotgun (WGS) entry which is preliminary data.</text>
</comment>
<proteinExistence type="predicted"/>
<evidence type="ECO:0000256" key="2">
    <source>
        <dbReference type="ARBA" id="ARBA00023008"/>
    </source>
</evidence>
<reference evidence="5 6" key="1">
    <citation type="journal article" date="2014" name="Genome Biol. Evol.">
        <title>The secreted proteins of Achlya hypogyna and Thraustotheca clavata identify the ancestral oomycete secretome and reveal gene acquisitions by horizontal gene transfer.</title>
        <authorList>
            <person name="Misner I."/>
            <person name="Blouin N."/>
            <person name="Leonard G."/>
            <person name="Richards T.A."/>
            <person name="Lane C.E."/>
        </authorList>
    </citation>
    <scope>NUCLEOTIDE SEQUENCE [LARGE SCALE GENOMIC DNA]</scope>
    <source>
        <strain evidence="5 6">ATCC 48635</strain>
    </source>
</reference>
<keyword evidence="3" id="KW-0732">Signal</keyword>
<evidence type="ECO:0000259" key="4">
    <source>
        <dbReference type="PROSITE" id="PS00498"/>
    </source>
</evidence>
<name>A0A1V9YY26_ACHHY</name>
<organism evidence="5 6">
    <name type="scientific">Achlya hypogyna</name>
    <name type="common">Oomycete</name>
    <name type="synonym">Protoachlya hypogyna</name>
    <dbReference type="NCBI Taxonomy" id="1202772"/>
    <lineage>
        <taxon>Eukaryota</taxon>
        <taxon>Sar</taxon>
        <taxon>Stramenopiles</taxon>
        <taxon>Oomycota</taxon>
        <taxon>Saprolegniomycetes</taxon>
        <taxon>Saprolegniales</taxon>
        <taxon>Achlyaceae</taxon>
        <taxon>Achlya</taxon>
    </lineage>
</organism>
<feature type="non-terminal residue" evidence="5">
    <location>
        <position position="431"/>
    </location>
</feature>
<dbReference type="Gene3D" id="1.10.1280.10">
    <property type="entry name" value="Di-copper center containing domain from catechol oxidase"/>
    <property type="match status" value="1"/>
</dbReference>
<dbReference type="EMBL" id="JNBR01000597">
    <property type="protein sequence ID" value="OQR90611.1"/>
    <property type="molecule type" value="Genomic_DNA"/>
</dbReference>
<feature type="domain" description="Tyrosinase copper-binding" evidence="4">
    <location>
        <begin position="243"/>
        <end position="254"/>
    </location>
</feature>
<evidence type="ECO:0000313" key="5">
    <source>
        <dbReference type="EMBL" id="OQR90611.1"/>
    </source>
</evidence>
<dbReference type="PANTHER" id="PTHR11474">
    <property type="entry name" value="TYROSINASE FAMILY MEMBER"/>
    <property type="match status" value="1"/>
</dbReference>
<dbReference type="OrthoDB" id="6132182at2759"/>
<keyword evidence="2" id="KW-0186">Copper</keyword>
<dbReference type="STRING" id="1202772.A0A1V9YY26"/>
<dbReference type="InterPro" id="IPR002227">
    <property type="entry name" value="Tyrosinase_Cu-bd"/>
</dbReference>
<feature type="chain" id="PRO_5013343050" description="Tyrosinase copper-binding domain-containing protein" evidence="3">
    <location>
        <begin position="16"/>
        <end position="431"/>
    </location>
</feature>
<dbReference type="SUPFAM" id="SSF48056">
    <property type="entry name" value="Di-copper centre-containing domain"/>
    <property type="match status" value="1"/>
</dbReference>